<gene>
    <name evidence="2" type="ORF">VNI00_017357</name>
</gene>
<evidence type="ECO:0008006" key="4">
    <source>
        <dbReference type="Google" id="ProtNLM"/>
    </source>
</evidence>
<protein>
    <recommendedName>
        <fullName evidence="4">Nucleolar protein</fullName>
    </recommendedName>
</protein>
<dbReference type="EMBL" id="JAYKXP010000169">
    <property type="protein sequence ID" value="KAK7021406.1"/>
    <property type="molecule type" value="Genomic_DNA"/>
</dbReference>
<dbReference type="Proteomes" id="UP001383192">
    <property type="component" value="Unassembled WGS sequence"/>
</dbReference>
<dbReference type="AlphaFoldDB" id="A0AAW0B667"/>
<evidence type="ECO:0000256" key="1">
    <source>
        <dbReference type="SAM" id="MobiDB-lite"/>
    </source>
</evidence>
<evidence type="ECO:0000313" key="2">
    <source>
        <dbReference type="EMBL" id="KAK7021406.1"/>
    </source>
</evidence>
<name>A0AAW0B667_9AGAR</name>
<keyword evidence="3" id="KW-1185">Reference proteome</keyword>
<feature type="compositionally biased region" description="Acidic residues" evidence="1">
    <location>
        <begin position="522"/>
        <end position="547"/>
    </location>
</feature>
<organism evidence="2 3">
    <name type="scientific">Paramarasmius palmivorus</name>
    <dbReference type="NCBI Taxonomy" id="297713"/>
    <lineage>
        <taxon>Eukaryota</taxon>
        <taxon>Fungi</taxon>
        <taxon>Dikarya</taxon>
        <taxon>Basidiomycota</taxon>
        <taxon>Agaricomycotina</taxon>
        <taxon>Agaricomycetes</taxon>
        <taxon>Agaricomycetidae</taxon>
        <taxon>Agaricales</taxon>
        <taxon>Marasmiineae</taxon>
        <taxon>Marasmiaceae</taxon>
        <taxon>Paramarasmius</taxon>
    </lineage>
</organism>
<feature type="region of interest" description="Disordered" evidence="1">
    <location>
        <begin position="1"/>
        <end position="175"/>
    </location>
</feature>
<reference evidence="2 3" key="1">
    <citation type="submission" date="2024-01" db="EMBL/GenBank/DDBJ databases">
        <title>A draft genome for a cacao thread blight-causing isolate of Paramarasmius palmivorus.</title>
        <authorList>
            <person name="Baruah I.K."/>
            <person name="Bukari Y."/>
            <person name="Amoako-Attah I."/>
            <person name="Meinhardt L.W."/>
            <person name="Bailey B.A."/>
            <person name="Cohen S.P."/>
        </authorList>
    </citation>
    <scope>NUCLEOTIDE SEQUENCE [LARGE SCALE GENOMIC DNA]</scope>
    <source>
        <strain evidence="2 3">GH-12</strain>
    </source>
</reference>
<feature type="compositionally biased region" description="Acidic residues" evidence="1">
    <location>
        <begin position="561"/>
        <end position="575"/>
    </location>
</feature>
<evidence type="ECO:0000313" key="3">
    <source>
        <dbReference type="Proteomes" id="UP001383192"/>
    </source>
</evidence>
<feature type="compositionally biased region" description="Polar residues" evidence="1">
    <location>
        <begin position="8"/>
        <end position="42"/>
    </location>
</feature>
<comment type="caution">
    <text evidence="2">The sequence shown here is derived from an EMBL/GenBank/DDBJ whole genome shotgun (WGS) entry which is preliminary data.</text>
</comment>
<feature type="compositionally biased region" description="Low complexity" evidence="1">
    <location>
        <begin position="704"/>
        <end position="714"/>
    </location>
</feature>
<proteinExistence type="predicted"/>
<feature type="compositionally biased region" description="Polar residues" evidence="1">
    <location>
        <begin position="474"/>
        <end position="494"/>
    </location>
</feature>
<sequence length="751" mass="83061">MSTPPSPTENSGADDNSNTPPDMDPSTQPNLPDDSPTVTPSRNAEDNLTAISISTDASLAVPGPLETHEKDSSVPEPQLGQQDDSTALDLTSTAGSGSKDPGNSTSPTSQDALNTRPIPSTPKRSVRTPFATPRSSKHVLPGISPRKTRFSPHKTLSTVSTKVKKKVGHPSNFEGKPLEFLQEKLQVYKKLKPRSKARLNFYVDVYAEFKEKFPDYQIRGRKDLPPLEVLDEEKRAKMSAEEVKEWDRSHKRKEQLRARSEEEILRDALKTWFQWHGGSVRAKDKVSVGRFLERVKINDRAPKKQQMTQVVMSHPEYKDMIKGMSKETGRDDRLPKRTKAATAFLKTLTDDQRKILEENAASKYSEAREKWKARKEGADGLEKLQVEQDMYRKSLGRIVQPFLDGLREVTGLDMALLIREDVDGQGEWDGTIFSAQEESAPKLADFDSDNLDPNFINFFYRWLQHLRSLKPSKDASQNSAQNDTQNDPQSNNSGVVEDASATIATTVSRKGKKKAKLKSLSEEESESEDSDEEISDWSSGVEDEDEEASNKGEGPASIGGAEDEVDGNLSFEEEPLLASLGLDKPIFETTSKPKRTKKARIDKTLKNETPSEESPPGEARDDQAQNEFASGVRNRLMEKRKQFINNSDGANVGNFSDLINELTVAGSETNRLWIAHVSVLSEVLEFEGSEQPEAPDVNPKDCLAGDSAGASGDDGQQEPNDVDTPKDSELPNPAELVKDVEPVTAACVALL</sequence>
<feature type="compositionally biased region" description="Polar residues" evidence="1">
    <location>
        <begin position="79"/>
        <end position="113"/>
    </location>
</feature>
<accession>A0AAW0B667</accession>
<feature type="region of interest" description="Disordered" evidence="1">
    <location>
        <begin position="687"/>
        <end position="738"/>
    </location>
</feature>
<feature type="region of interest" description="Disordered" evidence="1">
    <location>
        <begin position="473"/>
        <end position="630"/>
    </location>
</feature>